<reference evidence="1" key="2">
    <citation type="journal article" date="2022" name="New Phytol.">
        <title>Evolutionary transition to the ectomycorrhizal habit in the genomes of a hyperdiverse lineage of mushroom-forming fungi.</title>
        <authorList>
            <person name="Looney B."/>
            <person name="Miyauchi S."/>
            <person name="Morin E."/>
            <person name="Drula E."/>
            <person name="Courty P.E."/>
            <person name="Kohler A."/>
            <person name="Kuo A."/>
            <person name="LaButti K."/>
            <person name="Pangilinan J."/>
            <person name="Lipzen A."/>
            <person name="Riley R."/>
            <person name="Andreopoulos W."/>
            <person name="He G."/>
            <person name="Johnson J."/>
            <person name="Nolan M."/>
            <person name="Tritt A."/>
            <person name="Barry K.W."/>
            <person name="Grigoriev I.V."/>
            <person name="Nagy L.G."/>
            <person name="Hibbett D."/>
            <person name="Henrissat B."/>
            <person name="Matheny P.B."/>
            <person name="Labbe J."/>
            <person name="Martin F.M."/>
        </authorList>
    </citation>
    <scope>NUCLEOTIDE SEQUENCE</scope>
    <source>
        <strain evidence="1">FP105234-sp</strain>
    </source>
</reference>
<gene>
    <name evidence="1" type="ORF">FA95DRAFT_909923</name>
</gene>
<name>A0ACB8R7S0_9AGAM</name>
<evidence type="ECO:0000313" key="2">
    <source>
        <dbReference type="Proteomes" id="UP000814033"/>
    </source>
</evidence>
<protein>
    <submittedName>
        <fullName evidence="1">Uncharacterized protein</fullName>
    </submittedName>
</protein>
<sequence length="115" mass="12515">MSHAPSFKCAVYHKIEDAFTAWALIRFPLLAHTTFGVMWDEPPDVIRFTQTMIRTLCLCTHGLNITGLHRASCSQVSTGASPPISAAAAVVVVRKHLQRQGLLCFVAVLGAGILR</sequence>
<accession>A0ACB8R7S0</accession>
<keyword evidence="2" id="KW-1185">Reference proteome</keyword>
<evidence type="ECO:0000313" key="1">
    <source>
        <dbReference type="EMBL" id="KAI0040209.1"/>
    </source>
</evidence>
<proteinExistence type="predicted"/>
<organism evidence="1 2">
    <name type="scientific">Auriscalpium vulgare</name>
    <dbReference type="NCBI Taxonomy" id="40419"/>
    <lineage>
        <taxon>Eukaryota</taxon>
        <taxon>Fungi</taxon>
        <taxon>Dikarya</taxon>
        <taxon>Basidiomycota</taxon>
        <taxon>Agaricomycotina</taxon>
        <taxon>Agaricomycetes</taxon>
        <taxon>Russulales</taxon>
        <taxon>Auriscalpiaceae</taxon>
        <taxon>Auriscalpium</taxon>
    </lineage>
</organism>
<comment type="caution">
    <text evidence="1">The sequence shown here is derived from an EMBL/GenBank/DDBJ whole genome shotgun (WGS) entry which is preliminary data.</text>
</comment>
<dbReference type="EMBL" id="MU276217">
    <property type="protein sequence ID" value="KAI0040209.1"/>
    <property type="molecule type" value="Genomic_DNA"/>
</dbReference>
<reference evidence="1" key="1">
    <citation type="submission" date="2021-02" db="EMBL/GenBank/DDBJ databases">
        <authorList>
            <consortium name="DOE Joint Genome Institute"/>
            <person name="Ahrendt S."/>
            <person name="Looney B.P."/>
            <person name="Miyauchi S."/>
            <person name="Morin E."/>
            <person name="Drula E."/>
            <person name="Courty P.E."/>
            <person name="Chicoki N."/>
            <person name="Fauchery L."/>
            <person name="Kohler A."/>
            <person name="Kuo A."/>
            <person name="Labutti K."/>
            <person name="Pangilinan J."/>
            <person name="Lipzen A."/>
            <person name="Riley R."/>
            <person name="Andreopoulos W."/>
            <person name="He G."/>
            <person name="Johnson J."/>
            <person name="Barry K.W."/>
            <person name="Grigoriev I.V."/>
            <person name="Nagy L."/>
            <person name="Hibbett D."/>
            <person name="Henrissat B."/>
            <person name="Matheny P.B."/>
            <person name="Labbe J."/>
            <person name="Martin F."/>
        </authorList>
    </citation>
    <scope>NUCLEOTIDE SEQUENCE</scope>
    <source>
        <strain evidence="1">FP105234-sp</strain>
    </source>
</reference>
<dbReference type="Proteomes" id="UP000814033">
    <property type="component" value="Unassembled WGS sequence"/>
</dbReference>